<evidence type="ECO:0000259" key="1">
    <source>
        <dbReference type="Pfam" id="PF06889"/>
    </source>
</evidence>
<accession>A0A9D1KZS0</accession>
<sequence>MAILKKENEPKIDMVQIENRIDQAMEKVKMAYETHFDSSKVIHLNKERFIFCLGAVSSTRMINGIDQHMGFEKHYYCKDEAKKEMTRFHLRKMYGFDSEKSLLEAGNRMFTSGVDYKNFVTFWNNEPSFDKNKLPPEARAFFDQCKDFARLFYPYLKNNGMWAWDINERVGMLRAALACGIINEEKFDAFASELADMALDYFHDWEEYALSCLGGGAYFMFKQSGGELEHAIHFMEMNATIIEHIIQNDRVWLDAYWGFERPN</sequence>
<gene>
    <name evidence="2" type="ORF">IAD15_02830</name>
</gene>
<feature type="domain" description="DUF1266" evidence="1">
    <location>
        <begin position="90"/>
        <end position="253"/>
    </location>
</feature>
<reference evidence="2" key="2">
    <citation type="journal article" date="2021" name="PeerJ">
        <title>Extensive microbial diversity within the chicken gut microbiome revealed by metagenomics and culture.</title>
        <authorList>
            <person name="Gilroy R."/>
            <person name="Ravi A."/>
            <person name="Getino M."/>
            <person name="Pursley I."/>
            <person name="Horton D.L."/>
            <person name="Alikhan N.F."/>
            <person name="Baker D."/>
            <person name="Gharbi K."/>
            <person name="Hall N."/>
            <person name="Watson M."/>
            <person name="Adriaenssens E.M."/>
            <person name="Foster-Nyarko E."/>
            <person name="Jarju S."/>
            <person name="Secka A."/>
            <person name="Antonio M."/>
            <person name="Oren A."/>
            <person name="Chaudhuri R.R."/>
            <person name="La Ragione R."/>
            <person name="Hildebrand F."/>
            <person name="Pallen M.J."/>
        </authorList>
    </citation>
    <scope>NUCLEOTIDE SEQUENCE</scope>
    <source>
        <strain evidence="2">CHK195-11698</strain>
    </source>
</reference>
<dbReference type="AlphaFoldDB" id="A0A9D1KZS0"/>
<evidence type="ECO:0000313" key="2">
    <source>
        <dbReference type="EMBL" id="HIU12985.1"/>
    </source>
</evidence>
<name>A0A9D1KZS0_9FIRM</name>
<reference evidence="2" key="1">
    <citation type="submission" date="2020-10" db="EMBL/GenBank/DDBJ databases">
        <authorList>
            <person name="Gilroy R."/>
        </authorList>
    </citation>
    <scope>NUCLEOTIDE SEQUENCE</scope>
    <source>
        <strain evidence="2">CHK195-11698</strain>
    </source>
</reference>
<dbReference type="Proteomes" id="UP000824175">
    <property type="component" value="Unassembled WGS sequence"/>
</dbReference>
<proteinExistence type="predicted"/>
<evidence type="ECO:0000313" key="3">
    <source>
        <dbReference type="Proteomes" id="UP000824175"/>
    </source>
</evidence>
<dbReference type="InterPro" id="IPR009677">
    <property type="entry name" value="DUF1266"/>
</dbReference>
<protein>
    <submittedName>
        <fullName evidence="2">DUF1266 domain-containing protein</fullName>
    </submittedName>
</protein>
<comment type="caution">
    <text evidence="2">The sequence shown here is derived from an EMBL/GenBank/DDBJ whole genome shotgun (WGS) entry which is preliminary data.</text>
</comment>
<dbReference type="Pfam" id="PF06889">
    <property type="entry name" value="DUF1266"/>
    <property type="match status" value="1"/>
</dbReference>
<organism evidence="2 3">
    <name type="scientific">Candidatus Fimiplasma intestinipullorum</name>
    <dbReference type="NCBI Taxonomy" id="2840825"/>
    <lineage>
        <taxon>Bacteria</taxon>
        <taxon>Bacillati</taxon>
        <taxon>Bacillota</taxon>
        <taxon>Clostridia</taxon>
        <taxon>Eubacteriales</taxon>
        <taxon>Candidatus Fimiplasma</taxon>
    </lineage>
</organism>
<dbReference type="EMBL" id="DVMJ01000019">
    <property type="protein sequence ID" value="HIU12985.1"/>
    <property type="molecule type" value="Genomic_DNA"/>
</dbReference>